<comment type="subcellular location">
    <subcellularLocation>
        <location evidence="1 8">Cell membrane</location>
        <topology evidence="1 8">Multi-pass membrane protein</topology>
    </subcellularLocation>
</comment>
<dbReference type="AlphaFoldDB" id="A0A4R1EZ57"/>
<keyword evidence="4 8" id="KW-1003">Cell membrane</keyword>
<sequence length="248" mass="27009">MPISPEFLIIAASIFFCAALFHGSIGTGFPMIATPLLALITDLHTAIILTLIPTVLVNLVSIISEGNIFTAIKHHLPLALYALIGSSLGTLLLISVDSEIFKALLGIAILIYLFIDKIKFNLSWIQQKPQLSKLIFGLSAGTLGGLTNVMAPVLIIFTLESRYTKQQIIQANNLCFLFGKLIQIVLFTSHGQFSSSDLKTSLVMLAATAIALFIGVKIKKRIQAEIYNKVLKGLLLILAITILLQVFF</sequence>
<dbReference type="PANTHER" id="PTHR30269:SF32">
    <property type="entry name" value="MEMBRANE TRANSPORTER PROTEIN-RELATED"/>
    <property type="match status" value="1"/>
</dbReference>
<keyword evidence="10" id="KW-1185">Reference proteome</keyword>
<evidence type="ECO:0000256" key="1">
    <source>
        <dbReference type="ARBA" id="ARBA00004651"/>
    </source>
</evidence>
<name>A0A4R1EZ57_9GAMM</name>
<evidence type="ECO:0000256" key="3">
    <source>
        <dbReference type="ARBA" id="ARBA00022448"/>
    </source>
</evidence>
<evidence type="ECO:0000313" key="9">
    <source>
        <dbReference type="EMBL" id="TCJ84528.1"/>
    </source>
</evidence>
<evidence type="ECO:0000256" key="5">
    <source>
        <dbReference type="ARBA" id="ARBA00022692"/>
    </source>
</evidence>
<keyword evidence="6 8" id="KW-1133">Transmembrane helix</keyword>
<reference evidence="9 10" key="1">
    <citation type="submission" date="2019-03" db="EMBL/GenBank/DDBJ databases">
        <title>Genomic Encyclopedia of Type Strains, Phase IV (KMG-IV): sequencing the most valuable type-strain genomes for metagenomic binning, comparative biology and taxonomic classification.</title>
        <authorList>
            <person name="Goeker M."/>
        </authorList>
    </citation>
    <scope>NUCLEOTIDE SEQUENCE [LARGE SCALE GENOMIC DNA]</scope>
    <source>
        <strain evidence="9 10">DSM 24830</strain>
    </source>
</reference>
<feature type="transmembrane region" description="Helical" evidence="8">
    <location>
        <begin position="76"/>
        <end position="94"/>
    </location>
</feature>
<protein>
    <recommendedName>
        <fullName evidence="8">Probable membrane transporter protein</fullName>
    </recommendedName>
</protein>
<dbReference type="Pfam" id="PF01925">
    <property type="entry name" value="TauE"/>
    <property type="match status" value="1"/>
</dbReference>
<dbReference type="Proteomes" id="UP000294887">
    <property type="component" value="Unassembled WGS sequence"/>
</dbReference>
<evidence type="ECO:0000256" key="7">
    <source>
        <dbReference type="ARBA" id="ARBA00023136"/>
    </source>
</evidence>
<feature type="transmembrane region" description="Helical" evidence="8">
    <location>
        <begin position="7"/>
        <end position="25"/>
    </location>
</feature>
<accession>A0A4R1EZ57</accession>
<dbReference type="PANTHER" id="PTHR30269">
    <property type="entry name" value="TRANSMEMBRANE PROTEIN YFCA"/>
    <property type="match status" value="1"/>
</dbReference>
<evidence type="ECO:0000313" key="10">
    <source>
        <dbReference type="Proteomes" id="UP000294887"/>
    </source>
</evidence>
<keyword evidence="3" id="KW-0813">Transport</keyword>
<feature type="transmembrane region" description="Helical" evidence="8">
    <location>
        <begin position="100"/>
        <end position="115"/>
    </location>
</feature>
<keyword evidence="5 8" id="KW-0812">Transmembrane</keyword>
<evidence type="ECO:0000256" key="2">
    <source>
        <dbReference type="ARBA" id="ARBA00009142"/>
    </source>
</evidence>
<dbReference type="InterPro" id="IPR052017">
    <property type="entry name" value="TSUP"/>
</dbReference>
<evidence type="ECO:0000256" key="6">
    <source>
        <dbReference type="ARBA" id="ARBA00022989"/>
    </source>
</evidence>
<dbReference type="GO" id="GO:0005886">
    <property type="term" value="C:plasma membrane"/>
    <property type="evidence" value="ECO:0007669"/>
    <property type="project" value="UniProtKB-SubCell"/>
</dbReference>
<feature type="transmembrane region" description="Helical" evidence="8">
    <location>
        <begin position="200"/>
        <end position="218"/>
    </location>
</feature>
<keyword evidence="7 8" id="KW-0472">Membrane</keyword>
<dbReference type="OrthoDB" id="9155169at2"/>
<feature type="transmembrane region" description="Helical" evidence="8">
    <location>
        <begin position="230"/>
        <end position="247"/>
    </location>
</feature>
<evidence type="ECO:0000256" key="4">
    <source>
        <dbReference type="ARBA" id="ARBA00022475"/>
    </source>
</evidence>
<feature type="transmembrane region" description="Helical" evidence="8">
    <location>
        <begin position="135"/>
        <end position="157"/>
    </location>
</feature>
<evidence type="ECO:0000256" key="8">
    <source>
        <dbReference type="RuleBase" id="RU363041"/>
    </source>
</evidence>
<dbReference type="InterPro" id="IPR002781">
    <property type="entry name" value="TM_pro_TauE-like"/>
</dbReference>
<gene>
    <name evidence="9" type="ORF">EV695_2485</name>
</gene>
<comment type="similarity">
    <text evidence="2 8">Belongs to the 4-toluene sulfonate uptake permease (TSUP) (TC 2.A.102) family.</text>
</comment>
<dbReference type="RefSeq" id="WP_131906276.1">
    <property type="nucleotide sequence ID" value="NZ_BAAAFU010000006.1"/>
</dbReference>
<feature type="transmembrane region" description="Helical" evidence="8">
    <location>
        <begin position="45"/>
        <end position="64"/>
    </location>
</feature>
<proteinExistence type="inferred from homology"/>
<comment type="caution">
    <text evidence="9">The sequence shown here is derived from an EMBL/GenBank/DDBJ whole genome shotgun (WGS) entry which is preliminary data.</text>
</comment>
<dbReference type="EMBL" id="SMFQ01000004">
    <property type="protein sequence ID" value="TCJ84528.1"/>
    <property type="molecule type" value="Genomic_DNA"/>
</dbReference>
<organism evidence="9 10">
    <name type="scientific">Cocleimonas flava</name>
    <dbReference type="NCBI Taxonomy" id="634765"/>
    <lineage>
        <taxon>Bacteria</taxon>
        <taxon>Pseudomonadati</taxon>
        <taxon>Pseudomonadota</taxon>
        <taxon>Gammaproteobacteria</taxon>
        <taxon>Thiotrichales</taxon>
        <taxon>Thiotrichaceae</taxon>
        <taxon>Cocleimonas</taxon>
    </lineage>
</organism>